<keyword evidence="2" id="KW-1185">Reference proteome</keyword>
<protein>
    <submittedName>
        <fullName evidence="1">Uncharacterized protein</fullName>
    </submittedName>
</protein>
<reference evidence="1" key="1">
    <citation type="submission" date="2022-11" db="EMBL/GenBank/DDBJ databases">
        <authorList>
            <person name="Petersen C."/>
        </authorList>
    </citation>
    <scope>NUCLEOTIDE SEQUENCE</scope>
    <source>
        <strain evidence="1">IBT 23319</strain>
    </source>
</reference>
<dbReference type="GeneID" id="81389719"/>
<organism evidence="1 2">
    <name type="scientific">Penicillium citrinum</name>
    <dbReference type="NCBI Taxonomy" id="5077"/>
    <lineage>
        <taxon>Eukaryota</taxon>
        <taxon>Fungi</taxon>
        <taxon>Dikarya</taxon>
        <taxon>Ascomycota</taxon>
        <taxon>Pezizomycotina</taxon>
        <taxon>Eurotiomycetes</taxon>
        <taxon>Eurotiomycetidae</taxon>
        <taxon>Eurotiales</taxon>
        <taxon>Aspergillaceae</taxon>
        <taxon>Penicillium</taxon>
    </lineage>
</organism>
<dbReference type="Gene3D" id="1.10.167.10">
    <property type="entry name" value="Regulator of G-protein Signalling 4, domain 2"/>
    <property type="match status" value="1"/>
</dbReference>
<evidence type="ECO:0000313" key="1">
    <source>
        <dbReference type="EMBL" id="KAJ5215156.1"/>
    </source>
</evidence>
<reference evidence="1" key="2">
    <citation type="journal article" date="2023" name="IMA Fungus">
        <title>Comparative genomic study of the Penicillium genus elucidates a diverse pangenome and 15 lateral gene transfer events.</title>
        <authorList>
            <person name="Petersen C."/>
            <person name="Sorensen T."/>
            <person name="Nielsen M.R."/>
            <person name="Sondergaard T.E."/>
            <person name="Sorensen J.L."/>
            <person name="Fitzpatrick D.A."/>
            <person name="Frisvad J.C."/>
            <person name="Nielsen K.L."/>
        </authorList>
    </citation>
    <scope>NUCLEOTIDE SEQUENCE</scope>
    <source>
        <strain evidence="1">IBT 23319</strain>
    </source>
</reference>
<comment type="caution">
    <text evidence="1">The sequence shown here is derived from an EMBL/GenBank/DDBJ whole genome shotgun (WGS) entry which is preliminary data.</text>
</comment>
<proteinExistence type="predicted"/>
<dbReference type="OrthoDB" id="5313079at2759"/>
<dbReference type="SUPFAM" id="SSF48097">
    <property type="entry name" value="Regulator of G-protein signaling, RGS"/>
    <property type="match status" value="1"/>
</dbReference>
<accession>A0A9W9N8G2</accession>
<name>A0A9W9N8G2_PENCI</name>
<evidence type="ECO:0000313" key="2">
    <source>
        <dbReference type="Proteomes" id="UP001147733"/>
    </source>
</evidence>
<sequence>MDALDHVLQKGSEQLQQFAALNDFSGENIAFLGELKNWKRSWPSNLGEDQIPNAFNDALRLYTTFVSIQDAEFPLNISSHQLKRLQNLFERPTRLLFGDRNVNLTSPFVTKEPVPQPRAVDIGTACSTIHKSSIPTYTGDVPIAFDMSIFDEIQDHIKWLVLTNTWPKYIDTMKRQSTDTDRTYQMASTETSFVASRIFQNRLTSRLSSLF</sequence>
<dbReference type="RefSeq" id="XP_056494908.1">
    <property type="nucleotide sequence ID" value="XM_056650552.1"/>
</dbReference>
<dbReference type="Proteomes" id="UP001147733">
    <property type="component" value="Unassembled WGS sequence"/>
</dbReference>
<dbReference type="InterPro" id="IPR044926">
    <property type="entry name" value="RGS_subdomain_2"/>
</dbReference>
<dbReference type="InterPro" id="IPR036305">
    <property type="entry name" value="RGS_sf"/>
</dbReference>
<gene>
    <name evidence="1" type="ORF">N7469_011647</name>
</gene>
<dbReference type="EMBL" id="JAPQKT010000012">
    <property type="protein sequence ID" value="KAJ5215156.1"/>
    <property type="molecule type" value="Genomic_DNA"/>
</dbReference>
<dbReference type="AlphaFoldDB" id="A0A9W9N8G2"/>